<evidence type="ECO:0000259" key="3">
    <source>
        <dbReference type="PROSITE" id="PS50977"/>
    </source>
</evidence>
<dbReference type="EMBL" id="LLXU01000055">
    <property type="protein sequence ID" value="KRG46442.1"/>
    <property type="molecule type" value="Genomic_DNA"/>
</dbReference>
<dbReference type="GO" id="GO:0000976">
    <property type="term" value="F:transcription cis-regulatory region binding"/>
    <property type="evidence" value="ECO:0007669"/>
    <property type="project" value="TreeGrafter"/>
</dbReference>
<dbReference type="SUPFAM" id="SSF48498">
    <property type="entry name" value="Tetracyclin repressor-like, C-terminal domain"/>
    <property type="match status" value="1"/>
</dbReference>
<reference evidence="4 5" key="1">
    <citation type="submission" date="2015-10" db="EMBL/GenBank/DDBJ databases">
        <title>Genome sequencing and analysis of members of genus Stenotrophomonas.</title>
        <authorList>
            <person name="Patil P.P."/>
            <person name="Midha S."/>
            <person name="Patil P.B."/>
        </authorList>
    </citation>
    <scope>NUCLEOTIDE SEQUENCE [LARGE SCALE GENOMIC DNA]</scope>
    <source>
        <strain evidence="4 5">JCM 16536</strain>
    </source>
</reference>
<dbReference type="PANTHER" id="PTHR30055:SF146">
    <property type="entry name" value="HTH-TYPE TRANSCRIPTIONAL DUAL REGULATOR CECR"/>
    <property type="match status" value="1"/>
</dbReference>
<dbReference type="OrthoDB" id="8535430at2"/>
<evidence type="ECO:0000313" key="4">
    <source>
        <dbReference type="EMBL" id="KRG46442.1"/>
    </source>
</evidence>
<feature type="DNA-binding region" description="H-T-H motif" evidence="2">
    <location>
        <begin position="38"/>
        <end position="57"/>
    </location>
</feature>
<comment type="caution">
    <text evidence="4">The sequence shown here is derived from an EMBL/GenBank/DDBJ whole genome shotgun (WGS) entry which is preliminary data.</text>
</comment>
<dbReference type="SUPFAM" id="SSF46689">
    <property type="entry name" value="Homeodomain-like"/>
    <property type="match status" value="1"/>
</dbReference>
<dbReference type="Proteomes" id="UP000051802">
    <property type="component" value="Unassembled WGS sequence"/>
</dbReference>
<evidence type="ECO:0000313" key="5">
    <source>
        <dbReference type="Proteomes" id="UP000051802"/>
    </source>
</evidence>
<dbReference type="STRING" id="676599.ARC20_05445"/>
<dbReference type="InterPro" id="IPR039536">
    <property type="entry name" value="TetR_C_Proteobacteria"/>
</dbReference>
<dbReference type="AlphaFoldDB" id="A0A0R0AWJ7"/>
<keyword evidence="1 2" id="KW-0238">DNA-binding</keyword>
<dbReference type="GO" id="GO:0003700">
    <property type="term" value="F:DNA-binding transcription factor activity"/>
    <property type="evidence" value="ECO:0007669"/>
    <property type="project" value="TreeGrafter"/>
</dbReference>
<dbReference type="PROSITE" id="PS50977">
    <property type="entry name" value="HTH_TETR_2"/>
    <property type="match status" value="1"/>
</dbReference>
<dbReference type="InterPro" id="IPR036271">
    <property type="entry name" value="Tet_transcr_reg_TetR-rel_C_sf"/>
</dbReference>
<keyword evidence="5" id="KW-1185">Reference proteome</keyword>
<evidence type="ECO:0000256" key="1">
    <source>
        <dbReference type="ARBA" id="ARBA00023125"/>
    </source>
</evidence>
<name>A0A0R0AWJ7_9GAMM</name>
<dbReference type="PRINTS" id="PR00455">
    <property type="entry name" value="HTHTETR"/>
</dbReference>
<dbReference type="Gene3D" id="1.10.357.10">
    <property type="entry name" value="Tetracycline Repressor, domain 2"/>
    <property type="match status" value="1"/>
</dbReference>
<dbReference type="InterPro" id="IPR009057">
    <property type="entry name" value="Homeodomain-like_sf"/>
</dbReference>
<evidence type="ECO:0000256" key="2">
    <source>
        <dbReference type="PROSITE-ProRule" id="PRU00335"/>
    </source>
</evidence>
<dbReference type="PANTHER" id="PTHR30055">
    <property type="entry name" value="HTH-TYPE TRANSCRIPTIONAL REGULATOR RUTR"/>
    <property type="match status" value="1"/>
</dbReference>
<accession>A0A0R0AWJ7</accession>
<feature type="domain" description="HTH tetR-type" evidence="3">
    <location>
        <begin position="16"/>
        <end position="75"/>
    </location>
</feature>
<gene>
    <name evidence="4" type="ORF">ARC20_05445</name>
</gene>
<sequence length="215" mass="24504">MMPTSSPARPRQERDRRVHEAVHEAVHALLSEQGMRLSMEAVAARAGCSKQTLYAHYGCKQNLLRAVMRDQIALTTVPFDEDGADLRESLLAFAERHLEQLNRPHVIQTCRLLDAESHRFPDQARQIYEDGIAALQDRLAEWLRKASARGQLRHDDPHAMAELLLGMIVGLDFERQRFHTPHRSDAPSRRRWAERTIDSFLRAFAAQGSSPESHA</sequence>
<dbReference type="Gene3D" id="1.10.10.60">
    <property type="entry name" value="Homeodomain-like"/>
    <property type="match status" value="1"/>
</dbReference>
<dbReference type="RefSeq" id="WP_057644899.1">
    <property type="nucleotide sequence ID" value="NZ_LLXU01000055.1"/>
</dbReference>
<dbReference type="Pfam" id="PF00440">
    <property type="entry name" value="TetR_N"/>
    <property type="match status" value="1"/>
</dbReference>
<protein>
    <submittedName>
        <fullName evidence="4">TetR family transcriptional regulator</fullName>
    </submittedName>
</protein>
<dbReference type="Pfam" id="PF14246">
    <property type="entry name" value="TetR_C_7"/>
    <property type="match status" value="1"/>
</dbReference>
<organism evidence="4 5">
    <name type="scientific">Stenotrophomonas panacihumi</name>
    <dbReference type="NCBI Taxonomy" id="676599"/>
    <lineage>
        <taxon>Bacteria</taxon>
        <taxon>Pseudomonadati</taxon>
        <taxon>Pseudomonadota</taxon>
        <taxon>Gammaproteobacteria</taxon>
        <taxon>Lysobacterales</taxon>
        <taxon>Lysobacteraceae</taxon>
        <taxon>Stenotrophomonas</taxon>
    </lineage>
</organism>
<dbReference type="InterPro" id="IPR001647">
    <property type="entry name" value="HTH_TetR"/>
</dbReference>
<proteinExistence type="predicted"/>
<dbReference type="InterPro" id="IPR050109">
    <property type="entry name" value="HTH-type_TetR-like_transc_reg"/>
</dbReference>